<proteinExistence type="predicted"/>
<dbReference type="EMBL" id="JABFTP020000001">
    <property type="protein sequence ID" value="KAL3265648.1"/>
    <property type="molecule type" value="Genomic_DNA"/>
</dbReference>
<dbReference type="AlphaFoldDB" id="A0ABD2MGY6"/>
<protein>
    <submittedName>
        <fullName evidence="2">Uncharacterized protein</fullName>
    </submittedName>
</protein>
<evidence type="ECO:0000313" key="2">
    <source>
        <dbReference type="EMBL" id="KAL3265648.1"/>
    </source>
</evidence>
<name>A0ABD2MGY6_9CUCU</name>
<sequence length="138" mass="15662">MKPNKQEDLIEWSELNKLIRKNVGKDIRKYYTRIIRETIENNRGPEIFKRKTSKGKDELRSSADVTDSSNNNAPSNQHPENNQSIDLNIAPKDVISVSDKQSELAYLNTPDGNCSGGFDSEDDVPVAQLQQNKLNFKI</sequence>
<gene>
    <name evidence="2" type="ORF">HHI36_009853</name>
</gene>
<comment type="caution">
    <text evidence="2">The sequence shown here is derived from an EMBL/GenBank/DDBJ whole genome shotgun (WGS) entry which is preliminary data.</text>
</comment>
<evidence type="ECO:0000313" key="3">
    <source>
        <dbReference type="Proteomes" id="UP001516400"/>
    </source>
</evidence>
<evidence type="ECO:0000256" key="1">
    <source>
        <dbReference type="SAM" id="MobiDB-lite"/>
    </source>
</evidence>
<feature type="compositionally biased region" description="Basic and acidic residues" evidence="1">
    <location>
        <begin position="46"/>
        <end position="61"/>
    </location>
</feature>
<feature type="compositionally biased region" description="Polar residues" evidence="1">
    <location>
        <begin position="63"/>
        <end position="86"/>
    </location>
</feature>
<dbReference type="Proteomes" id="UP001516400">
    <property type="component" value="Unassembled WGS sequence"/>
</dbReference>
<accession>A0ABD2MGY6</accession>
<organism evidence="2 3">
    <name type="scientific">Cryptolaemus montrouzieri</name>
    <dbReference type="NCBI Taxonomy" id="559131"/>
    <lineage>
        <taxon>Eukaryota</taxon>
        <taxon>Metazoa</taxon>
        <taxon>Ecdysozoa</taxon>
        <taxon>Arthropoda</taxon>
        <taxon>Hexapoda</taxon>
        <taxon>Insecta</taxon>
        <taxon>Pterygota</taxon>
        <taxon>Neoptera</taxon>
        <taxon>Endopterygota</taxon>
        <taxon>Coleoptera</taxon>
        <taxon>Polyphaga</taxon>
        <taxon>Cucujiformia</taxon>
        <taxon>Coccinelloidea</taxon>
        <taxon>Coccinellidae</taxon>
        <taxon>Scymninae</taxon>
        <taxon>Scymnini</taxon>
        <taxon>Cryptolaemus</taxon>
    </lineage>
</organism>
<keyword evidence="3" id="KW-1185">Reference proteome</keyword>
<feature type="region of interest" description="Disordered" evidence="1">
    <location>
        <begin position="42"/>
        <end position="89"/>
    </location>
</feature>
<reference evidence="2 3" key="1">
    <citation type="journal article" date="2021" name="BMC Biol.">
        <title>Horizontally acquired antibacterial genes associated with adaptive radiation of ladybird beetles.</title>
        <authorList>
            <person name="Li H.S."/>
            <person name="Tang X.F."/>
            <person name="Huang Y.H."/>
            <person name="Xu Z.Y."/>
            <person name="Chen M.L."/>
            <person name="Du X.Y."/>
            <person name="Qiu B.Y."/>
            <person name="Chen P.T."/>
            <person name="Zhang W."/>
            <person name="Slipinski A."/>
            <person name="Escalona H.E."/>
            <person name="Waterhouse R.M."/>
            <person name="Zwick A."/>
            <person name="Pang H."/>
        </authorList>
    </citation>
    <scope>NUCLEOTIDE SEQUENCE [LARGE SCALE GENOMIC DNA]</scope>
    <source>
        <strain evidence="2">SYSU2018</strain>
    </source>
</reference>